<organism evidence="2 3">
    <name type="scientific">Sphagnum jensenii</name>
    <dbReference type="NCBI Taxonomy" id="128206"/>
    <lineage>
        <taxon>Eukaryota</taxon>
        <taxon>Viridiplantae</taxon>
        <taxon>Streptophyta</taxon>
        <taxon>Embryophyta</taxon>
        <taxon>Bryophyta</taxon>
        <taxon>Sphagnophytina</taxon>
        <taxon>Sphagnopsida</taxon>
        <taxon>Sphagnales</taxon>
        <taxon>Sphagnaceae</taxon>
        <taxon>Sphagnum</taxon>
    </lineage>
</organism>
<feature type="region of interest" description="Disordered" evidence="1">
    <location>
        <begin position="243"/>
        <end position="265"/>
    </location>
</feature>
<evidence type="ECO:0000256" key="1">
    <source>
        <dbReference type="SAM" id="MobiDB-lite"/>
    </source>
</evidence>
<feature type="compositionally biased region" description="Acidic residues" evidence="1">
    <location>
        <begin position="243"/>
        <end position="253"/>
    </location>
</feature>
<feature type="region of interest" description="Disordered" evidence="1">
    <location>
        <begin position="303"/>
        <end position="324"/>
    </location>
</feature>
<dbReference type="Proteomes" id="UP001497522">
    <property type="component" value="Chromosome 1"/>
</dbReference>
<feature type="compositionally biased region" description="Polar residues" evidence="1">
    <location>
        <begin position="170"/>
        <end position="181"/>
    </location>
</feature>
<protein>
    <submittedName>
        <fullName evidence="2">Uncharacterized protein</fullName>
    </submittedName>
</protein>
<accession>A0ABP1A6I7</accession>
<feature type="compositionally biased region" description="Polar residues" evidence="1">
    <location>
        <begin position="315"/>
        <end position="324"/>
    </location>
</feature>
<name>A0ABP1A6I7_9BRYO</name>
<dbReference type="EMBL" id="OZ023702">
    <property type="protein sequence ID" value="CAK9858089.1"/>
    <property type="molecule type" value="Genomic_DNA"/>
</dbReference>
<evidence type="ECO:0000313" key="3">
    <source>
        <dbReference type="Proteomes" id="UP001497522"/>
    </source>
</evidence>
<evidence type="ECO:0000313" key="2">
    <source>
        <dbReference type="EMBL" id="CAK9858089.1"/>
    </source>
</evidence>
<feature type="region of interest" description="Disordered" evidence="1">
    <location>
        <begin position="162"/>
        <end position="198"/>
    </location>
</feature>
<gene>
    <name evidence="2" type="ORF">CSSPJE1EN2_LOCUS1084</name>
</gene>
<keyword evidence="3" id="KW-1185">Reference proteome</keyword>
<sequence>MAATAAESELGAAGEMAATEAAAAARVSNHHSSLSLREESLGDQGAQYLRPARTVAPERFGQLGIRWPTEQRKSYCAEVRVQVPGWIGDNRIWVGSFPTLEKVKRAIDAVFHFSGETPHHFVYSQGFFEHAPPEFEEAPETEEFKSFLKRMVHKYANDTREVPDRKPISVSPNSPHNSSLCASPYIRTSPRIRAPPRKRDLHEGITSDYENSALMFSVTSSSTASASSSTEVLLSMQNFDEDFSIADSDDDHDDPGARESSVANPEDLASLWLSPAFETFCEDDDDVQGNQTATFTMAWDSLAMPSAHNPPPGSITPTSESHFM</sequence>
<proteinExistence type="predicted"/>
<reference evidence="2 3" key="1">
    <citation type="submission" date="2024-03" db="EMBL/GenBank/DDBJ databases">
        <authorList>
            <consortium name="ELIXIR-Norway"/>
            <consortium name="Elixir Norway"/>
        </authorList>
    </citation>
    <scope>NUCLEOTIDE SEQUENCE [LARGE SCALE GENOMIC DNA]</scope>
</reference>